<sequence>MDDLSGLDWSTSTSNTAQSQTTPSYPALRPTPPLPSLSGRSTPLSAQPSGNAASAFRGIKPPSKPSTPAADSFAGLLSSNAAKVSSNLSMQERQRQLLEEKARQEEERRKKFDSHFGAQDAHWNSLGRGKSTPQPVISPPATSPNNGTGPPGLSRSINKPFAAINAPVQKPFSPSEDEDDILAAFNSAAPVDSSSHFPVPQAAISGRSTPAGIAKSPPPAVQAAHNGGFGDDDDPFGLTQLSHKSAALPAQSSTQNDEDDILGMLGKPVSELPPPKPRVEEPPPAVSESLNGDASATVDPRDKAVAGLVDMGFPVDKSAEALAQTESGTDVQAAVGWLLNQAHQESKSKQQSRGGSRGRQPLDGDEQDQPRTASGRRTREDQSRDNSAVPAWMRADTRSGSEQRRQDSRSPGPEKDVTQYASELGSTLFKSANSLWKTSQKKVQRAVADFQQEGDSSQPKWMRDAQLHASEDLPRRDVSRSGRPHREADTDERSSRRPAQPEREVTDEAMMLEAGSGRPQKPPRPTATRPQDLAPPEPTPRTPSPSMTARPSVQPRFLQQQPQQPQRPLGKLTREDVDQQSSQAYVSPARRKKTTPAPAPAPPSTSLSSDPHSSPQAPRPANPPVSPLTLSQCTRHRLAGTEAFKRGDYAAAQSAYTAALAPLPKEHPVTIILLCNRALCHLKTGDPKACVVDAEAALGGEEERISLGGEEGERDMREFYGKALMRKAEALEAMEKWSDAASVWREAVEAGVGGAVAIQEGQAPVGAAESAEAVSKLRQQNAAQEAAENERFALTDTVDAKLAAWKGTKSDNLRALLGSLDLVLWPEAGWKKVGMGELVMANKVKIIYMKAIAKVHPDKIPQEATTEQRMISAAVFSTLNEAWDKFKKDNGL</sequence>
<gene>
    <name evidence="1" type="primary">SWA2</name>
    <name evidence="1" type="ORF">H2199_006167</name>
</gene>
<reference evidence="1" key="1">
    <citation type="submission" date="2022-10" db="EMBL/GenBank/DDBJ databases">
        <title>Culturing micro-colonial fungi from biological soil crusts in the Mojave desert and describing Neophaeococcomyces mojavensis, and introducing the new genera and species Taxawa tesnikishii.</title>
        <authorList>
            <person name="Kurbessoian T."/>
            <person name="Stajich J.E."/>
        </authorList>
    </citation>
    <scope>NUCLEOTIDE SEQUENCE</scope>
    <source>
        <strain evidence="1">JES_115</strain>
    </source>
</reference>
<protein>
    <submittedName>
        <fullName evidence="1">Auxilin-like clathrin-binding protein required for normal clathrin function</fullName>
    </submittedName>
</protein>
<organism evidence="1 2">
    <name type="scientific">Coniosporium tulheliwenetii</name>
    <dbReference type="NCBI Taxonomy" id="3383036"/>
    <lineage>
        <taxon>Eukaryota</taxon>
        <taxon>Fungi</taxon>
        <taxon>Dikarya</taxon>
        <taxon>Ascomycota</taxon>
        <taxon>Pezizomycotina</taxon>
        <taxon>Dothideomycetes</taxon>
        <taxon>Dothideomycetes incertae sedis</taxon>
        <taxon>Coniosporium</taxon>
    </lineage>
</organism>
<dbReference type="EMBL" id="JAPDRP010000018">
    <property type="protein sequence ID" value="KAJ9639934.1"/>
    <property type="molecule type" value="Genomic_DNA"/>
</dbReference>
<proteinExistence type="predicted"/>
<name>A0ACC2YX34_9PEZI</name>
<evidence type="ECO:0000313" key="2">
    <source>
        <dbReference type="Proteomes" id="UP001172680"/>
    </source>
</evidence>
<accession>A0ACC2YX34</accession>
<comment type="caution">
    <text evidence="1">The sequence shown here is derived from an EMBL/GenBank/DDBJ whole genome shotgun (WGS) entry which is preliminary data.</text>
</comment>
<evidence type="ECO:0000313" key="1">
    <source>
        <dbReference type="EMBL" id="KAJ9639934.1"/>
    </source>
</evidence>
<keyword evidence="2" id="KW-1185">Reference proteome</keyword>
<dbReference type="Proteomes" id="UP001172680">
    <property type="component" value="Unassembled WGS sequence"/>
</dbReference>